<gene>
    <name evidence="1" type="ORF">g.4897</name>
</gene>
<name>A0A1B6HXE1_9HEMI</name>
<dbReference type="EMBL" id="GECU01028358">
    <property type="protein sequence ID" value="JAS79348.1"/>
    <property type="molecule type" value="Transcribed_RNA"/>
</dbReference>
<dbReference type="AlphaFoldDB" id="A0A1B6HXE1"/>
<feature type="non-terminal residue" evidence="1">
    <location>
        <position position="1"/>
    </location>
</feature>
<proteinExistence type="predicted"/>
<reference evidence="1" key="1">
    <citation type="submission" date="2015-11" db="EMBL/GenBank/DDBJ databases">
        <title>De novo transcriptome assembly of four potential Pierce s Disease insect vectors from Arizona vineyards.</title>
        <authorList>
            <person name="Tassone E.E."/>
        </authorList>
    </citation>
    <scope>NUCLEOTIDE SEQUENCE</scope>
</reference>
<organism evidence="1">
    <name type="scientific">Homalodisca liturata</name>
    <dbReference type="NCBI Taxonomy" id="320908"/>
    <lineage>
        <taxon>Eukaryota</taxon>
        <taxon>Metazoa</taxon>
        <taxon>Ecdysozoa</taxon>
        <taxon>Arthropoda</taxon>
        <taxon>Hexapoda</taxon>
        <taxon>Insecta</taxon>
        <taxon>Pterygota</taxon>
        <taxon>Neoptera</taxon>
        <taxon>Paraneoptera</taxon>
        <taxon>Hemiptera</taxon>
        <taxon>Auchenorrhyncha</taxon>
        <taxon>Membracoidea</taxon>
        <taxon>Cicadellidae</taxon>
        <taxon>Cicadellinae</taxon>
        <taxon>Proconiini</taxon>
        <taxon>Homalodisca</taxon>
    </lineage>
</organism>
<feature type="non-terminal residue" evidence="1">
    <location>
        <position position="115"/>
    </location>
</feature>
<evidence type="ECO:0000313" key="1">
    <source>
        <dbReference type="EMBL" id="JAS79348.1"/>
    </source>
</evidence>
<sequence length="115" mass="12531">KAPCSIQESSTKNVTVPSCGLDVVQHALHMISTSHTEKMVTCQNVPTAKKIKEMNTCEHLETSGVSGKGLPTTSQKAKMPLFLCQISSDMCKPPTVPLNCESTLEQTSHRPNMFK</sequence>
<accession>A0A1B6HXE1</accession>
<protein>
    <submittedName>
        <fullName evidence="1">Uncharacterized protein</fullName>
    </submittedName>
</protein>